<dbReference type="PANTHER" id="PTHR36688">
    <property type="entry name" value="ENDO/EXONUCLEASE/PHOSPHATASE DOMAIN-CONTAINING PROTEIN"/>
    <property type="match status" value="1"/>
</dbReference>
<dbReference type="InterPro" id="IPR005135">
    <property type="entry name" value="Endo/exonuclease/phosphatase"/>
</dbReference>
<organism evidence="3 4">
    <name type="scientific">Anopheles atroparvus</name>
    <name type="common">European mosquito</name>
    <dbReference type="NCBI Taxonomy" id="41427"/>
    <lineage>
        <taxon>Eukaryota</taxon>
        <taxon>Metazoa</taxon>
        <taxon>Ecdysozoa</taxon>
        <taxon>Arthropoda</taxon>
        <taxon>Hexapoda</taxon>
        <taxon>Insecta</taxon>
        <taxon>Pterygota</taxon>
        <taxon>Neoptera</taxon>
        <taxon>Endopterygota</taxon>
        <taxon>Diptera</taxon>
        <taxon>Nematocera</taxon>
        <taxon>Culicoidea</taxon>
        <taxon>Culicidae</taxon>
        <taxon>Anophelinae</taxon>
        <taxon>Anopheles</taxon>
    </lineage>
</organism>
<dbReference type="InterPro" id="IPR052560">
    <property type="entry name" value="RdDP_mobile_element"/>
</dbReference>
<dbReference type="PROSITE" id="PS50879">
    <property type="entry name" value="RNASE_H_1"/>
    <property type="match status" value="1"/>
</dbReference>
<dbReference type="PROSITE" id="PS50878">
    <property type="entry name" value="RT_POL"/>
    <property type="match status" value="1"/>
</dbReference>
<dbReference type="InterPro" id="IPR012337">
    <property type="entry name" value="RNaseH-like_sf"/>
</dbReference>
<evidence type="ECO:0000259" key="2">
    <source>
        <dbReference type="PROSITE" id="PS50879"/>
    </source>
</evidence>
<dbReference type="Gene3D" id="3.30.420.10">
    <property type="entry name" value="Ribonuclease H-like superfamily/Ribonuclease H"/>
    <property type="match status" value="1"/>
</dbReference>
<reference evidence="3" key="1">
    <citation type="submission" date="2024-04" db="UniProtKB">
        <authorList>
            <consortium name="EnsemblMetazoa"/>
        </authorList>
    </citation>
    <scope>IDENTIFICATION</scope>
    <source>
        <strain evidence="3">EBRO</strain>
    </source>
</reference>
<dbReference type="CDD" id="cd01650">
    <property type="entry name" value="RT_nLTR_like"/>
    <property type="match status" value="1"/>
</dbReference>
<dbReference type="InterPro" id="IPR036691">
    <property type="entry name" value="Endo/exonu/phosph_ase_sf"/>
</dbReference>
<dbReference type="EnsemblMetazoa" id="ENSAATROPT014529">
    <property type="protein sequence ID" value="ENSAATROPP013247"/>
    <property type="gene ID" value="ENSAATROPG011785"/>
</dbReference>
<dbReference type="Pfam" id="PF14529">
    <property type="entry name" value="Exo_endo_phos_2"/>
    <property type="match status" value="1"/>
</dbReference>
<dbReference type="Pfam" id="PF00075">
    <property type="entry name" value="RNase_H"/>
    <property type="match status" value="1"/>
</dbReference>
<dbReference type="Proteomes" id="UP000075880">
    <property type="component" value="Unassembled WGS sequence"/>
</dbReference>
<dbReference type="PANTHER" id="PTHR36688:SF2">
    <property type="entry name" value="ENDONUCLEASE_EXONUCLEASE_PHOSPHATASE DOMAIN-CONTAINING PROTEIN"/>
    <property type="match status" value="1"/>
</dbReference>
<dbReference type="InterPro" id="IPR036397">
    <property type="entry name" value="RNaseH_sf"/>
</dbReference>
<dbReference type="InterPro" id="IPR043502">
    <property type="entry name" value="DNA/RNA_pol_sf"/>
</dbReference>
<accession>A0AAG5DPP4</accession>
<dbReference type="SUPFAM" id="SSF56219">
    <property type="entry name" value="DNase I-like"/>
    <property type="match status" value="1"/>
</dbReference>
<feature type="domain" description="RNase H type-1" evidence="2">
    <location>
        <begin position="939"/>
        <end position="1060"/>
    </location>
</feature>
<sequence>MAHTIALQWNIRSINANFNDLQLLIAKHSPIVIALQEAYPKRHVNKEYDWYFKEAQPHHHNVCLGVLKDYPHKVLTINTDLPIVAIQLNSPIKATFISIYLQNQHIPQLQTKLQNLLDTIPKPVIFLGDFNGHHPIWGGNRTSPRGTSILKFSINNDLIVTNPNKPTRISPIDGHHSTLDLTIISSQLTQQIKTNVETDTYGSDHYPLTLQLIENPPEPQNRPKYMYNLADWTSYRQEIEFYLRNQQNWTPEQFTTLIRNTANSFIPRTPNNLKKRQVPWWNPEVAKAIKLRRKTLRSLRRATKNNPTPSPYILSLATAYRTANTLAKIAIKKAKEESWNRFVEEINPDITCKEMWRRVSLLHGSSKKPNHILYLNNTYTTNPTEIAEIFNEHFYNTSATHHYPTPFQKTKITAESQVITFPTLEHAPYNKPFGPEELTWALNKCKGKSAGPDDISYPLLQNLPYTGKTTLLTIYNDIWHTGKIPTEWKNSLIVPIPKPDKNPHDATNYRPISLLNCIGKILERMVNRRLTQILETQNLISDAQHAFRAGRGTESYFSSFESIVQNSFTKNEYISCAIIDISKAFDRTWRHAILDQLSRWGIGGNLTSYLSDFLTNRTFQTIIQNTRSSIKTLENGVPQGAILSPTLFNISTQTLINSLPTDIIPLIYADDILLIATGPSPKQTQQSLQKGLDKLQQWSRFTGYEISGEKSKIICLAPYHRRHSKPLYINKTRIPNVTKAKILGVVIDSTLSFSAHGQYLQNATKSKLQLFQKLSCGKRRASRQTLLRIMNCWLIPKILFGAEIFTRGGPKIHDTLEKIYHRALRHITGAFRTSPIDSILSESGQLPLRHILLNKLIAAHTRLQEKSFPADPLKDRTKTLFKQLTNQDLPETEKLTRLTDRPWNNEKPSIDWTMKNMKKEEYNPTMAQQTFLQLINTKYKQHHQIFTDGSVQLQKVGCGIYSSSSSCSIKLNNNLSIYSAEAFALAIAADEATTANTPNVIFTDSASALEALETGKSKHPYIQAIDEHILSRKISFCWIPSHMGIAGNEIADRLANEGRQKPEDITGAIPKQDLLRWAQEAVRAAWDRQWRSLTTTKLHNIKQTTHPWNDTAKPRDQQILSRIRIGHTRITHSHLITKDSPPICSTCGTQITVHHLIVECRAFSNERSQNNIPYDLPSALNNKDTLERNILNFLKQTKLYESI</sequence>
<proteinExistence type="predicted"/>
<dbReference type="GO" id="GO:0004523">
    <property type="term" value="F:RNA-DNA hybrid ribonuclease activity"/>
    <property type="evidence" value="ECO:0007669"/>
    <property type="project" value="InterPro"/>
</dbReference>
<evidence type="ECO:0000313" key="3">
    <source>
        <dbReference type="EnsemblMetazoa" id="ENSAATROPP013247"/>
    </source>
</evidence>
<name>A0AAG5DPP4_ANOAO</name>
<evidence type="ECO:0000313" key="4">
    <source>
        <dbReference type="Proteomes" id="UP000075880"/>
    </source>
</evidence>
<dbReference type="GO" id="GO:0042575">
    <property type="term" value="C:DNA polymerase complex"/>
    <property type="evidence" value="ECO:0007669"/>
    <property type="project" value="UniProtKB-ARBA"/>
</dbReference>
<feature type="domain" description="Reverse transcriptase" evidence="1">
    <location>
        <begin position="477"/>
        <end position="747"/>
    </location>
</feature>
<dbReference type="SUPFAM" id="SSF56672">
    <property type="entry name" value="DNA/RNA polymerases"/>
    <property type="match status" value="1"/>
</dbReference>
<dbReference type="InterPro" id="IPR000477">
    <property type="entry name" value="RT_dom"/>
</dbReference>
<protein>
    <submittedName>
        <fullName evidence="3">Uncharacterized protein</fullName>
    </submittedName>
</protein>
<dbReference type="GO" id="GO:0071897">
    <property type="term" value="P:DNA biosynthetic process"/>
    <property type="evidence" value="ECO:0007669"/>
    <property type="project" value="UniProtKB-ARBA"/>
</dbReference>
<dbReference type="Pfam" id="PF00078">
    <property type="entry name" value="RVT_1"/>
    <property type="match status" value="1"/>
</dbReference>
<evidence type="ECO:0000259" key="1">
    <source>
        <dbReference type="PROSITE" id="PS50878"/>
    </source>
</evidence>
<dbReference type="SUPFAM" id="SSF53098">
    <property type="entry name" value="Ribonuclease H-like"/>
    <property type="match status" value="1"/>
</dbReference>
<keyword evidence="4" id="KW-1185">Reference proteome</keyword>
<dbReference type="Gene3D" id="3.60.10.10">
    <property type="entry name" value="Endonuclease/exonuclease/phosphatase"/>
    <property type="match status" value="1"/>
</dbReference>
<dbReference type="GO" id="GO:0003676">
    <property type="term" value="F:nucleic acid binding"/>
    <property type="evidence" value="ECO:0007669"/>
    <property type="project" value="InterPro"/>
</dbReference>
<dbReference type="CDD" id="cd09276">
    <property type="entry name" value="Rnase_HI_RT_non_LTR"/>
    <property type="match status" value="1"/>
</dbReference>
<dbReference type="InterPro" id="IPR002156">
    <property type="entry name" value="RNaseH_domain"/>
</dbReference>
<dbReference type="AlphaFoldDB" id="A0AAG5DPP4"/>